<name>A0A2T9YGC7_9FUNG</name>
<feature type="region of interest" description="Disordered" evidence="6">
    <location>
        <begin position="18"/>
        <end position="41"/>
    </location>
</feature>
<gene>
    <name evidence="8" type="ORF">BB561_004403</name>
</gene>
<evidence type="ECO:0000256" key="5">
    <source>
        <dbReference type="RuleBase" id="RU361139"/>
    </source>
</evidence>
<dbReference type="OrthoDB" id="10256198at2759"/>
<dbReference type="GO" id="GO:0004739">
    <property type="term" value="F:pyruvate dehydrogenase (acetyl-transferring) activity"/>
    <property type="evidence" value="ECO:0007669"/>
    <property type="project" value="UniProtKB-UniRule"/>
</dbReference>
<feature type="region of interest" description="Disordered" evidence="6">
    <location>
        <begin position="210"/>
        <end position="264"/>
    </location>
</feature>
<dbReference type="InterPro" id="IPR017597">
    <property type="entry name" value="Pyrv_DH_E1_asu_subgrp-y"/>
</dbReference>
<evidence type="ECO:0000313" key="8">
    <source>
        <dbReference type="EMBL" id="PVU91402.1"/>
    </source>
</evidence>
<feature type="domain" description="Dehydrogenase E1 component" evidence="7">
    <location>
        <begin position="483"/>
        <end position="776"/>
    </location>
</feature>
<evidence type="ECO:0000256" key="2">
    <source>
        <dbReference type="ARBA" id="ARBA00023002"/>
    </source>
</evidence>
<dbReference type="CDD" id="cd02000">
    <property type="entry name" value="TPP_E1_PDC_ADC_BCADC"/>
    <property type="match status" value="1"/>
</dbReference>
<dbReference type="Gene3D" id="3.40.50.970">
    <property type="match status" value="1"/>
</dbReference>
<comment type="function">
    <text evidence="5">The pyruvate dehydrogenase complex catalyzes the overall conversion of pyruvate to acetyl-CoA and CO(2).</text>
</comment>
<feature type="compositionally biased region" description="Polar residues" evidence="6">
    <location>
        <begin position="233"/>
        <end position="243"/>
    </location>
</feature>
<comment type="caution">
    <text evidence="8">The sequence shown here is derived from an EMBL/GenBank/DDBJ whole genome shotgun (WGS) entry which is preliminary data.</text>
</comment>
<evidence type="ECO:0000256" key="4">
    <source>
        <dbReference type="ARBA" id="ARBA00023317"/>
    </source>
</evidence>
<comment type="catalytic activity">
    <reaction evidence="5">
        <text>N(6)-[(R)-lipoyl]-L-lysyl-[protein] + pyruvate + H(+) = N(6)-[(R)-S(8)-acetyldihydrolipoyl]-L-lysyl-[protein] + CO2</text>
        <dbReference type="Rhea" id="RHEA:19189"/>
        <dbReference type="Rhea" id="RHEA-COMP:10474"/>
        <dbReference type="Rhea" id="RHEA-COMP:10478"/>
        <dbReference type="ChEBI" id="CHEBI:15361"/>
        <dbReference type="ChEBI" id="CHEBI:15378"/>
        <dbReference type="ChEBI" id="CHEBI:16526"/>
        <dbReference type="ChEBI" id="CHEBI:83099"/>
        <dbReference type="ChEBI" id="CHEBI:83111"/>
        <dbReference type="EC" id="1.2.4.1"/>
    </reaction>
</comment>
<dbReference type="PANTHER" id="PTHR11516">
    <property type="entry name" value="PYRUVATE DEHYDROGENASE E1 COMPONENT, ALPHA SUBUNIT BACTERIAL AND ORGANELLAR"/>
    <property type="match status" value="1"/>
</dbReference>
<protein>
    <recommendedName>
        <fullName evidence="5">Pyruvate dehydrogenase E1 component subunit alpha</fullName>
        <ecNumber evidence="5">1.2.4.1</ecNumber>
    </recommendedName>
</protein>
<dbReference type="Proteomes" id="UP000245383">
    <property type="component" value="Unassembled WGS sequence"/>
</dbReference>
<keyword evidence="4 5" id="KW-0670">Pyruvate</keyword>
<evidence type="ECO:0000256" key="6">
    <source>
        <dbReference type="SAM" id="MobiDB-lite"/>
    </source>
</evidence>
<sequence>MTISLRNRNVASVYDKVQKLRSKPKAPAKKKQSLKNSLTKTSLSTEIKEDATRQSLIGTNSERHIVDDFEFRLSSPNKSLDFSGFLSKDIANHSNFLLENTSKRNRQSEMFLYVDDSKFADILSRESSSSAATFSLLSSPKSNSLNTTEVGPLFEEVGFGELTEEQFGKFDKNTLKSKISADSYIQQDSDLNSENILDLNIIKVQNKPKTRLAKKSSNGVKTTRSKNKESKAENNSIEPLNSKQDIKEENQPIKPTKLKKKASNITDNQLVTTSSSSGVDVISKKFIKKSNAPISKISWLTDDSVGNSLPKSCISKHDPAENSIDDYSDNIDQTSKKRKNNTVKKLLSLQKTKLKKNSKVLNDKIKGKASSKPNKQKINLTALEPEIKKQKMDALDIENYSSDLNDYKLVEESMQRLVSSTRSCLSQRSLVALANNVRAMSTSSDPKLSFTIPESSFTGHRLDSLPETTIEMTKSEALKIYSEMQVVRRLEMAADAAYKAKLIRGFCHLCTGQEAIPVGIETAITKLDSVITSYRCHGFTYTRGVPPAAILAELMGRKNGCSQGKGGSMHLFGDNFFGGNGIVGAQVPLGAGLAFKHKYLNEKACSISLYGDGAANQGQVEEAFNMSKLWDLPAIYICENNKYGMGTSAGRAAADTKYYTRGGIIPGMLVNGMDVLAVIQSIKYSRDFTISGNGPIVLEMNTYRYGGHSMSDPGTTYRTREEIQHMRSTSDPITGYKSRLLETGEITEDELKAIDKKAKVFIDIANAEAKASPEPSTSDLFDHVYASPSDISSLRGRTLSETHYY</sequence>
<dbReference type="GO" id="GO:0006086">
    <property type="term" value="P:pyruvate decarboxylation to acetyl-CoA"/>
    <property type="evidence" value="ECO:0007669"/>
    <property type="project" value="InterPro"/>
</dbReference>
<proteinExistence type="predicted"/>
<dbReference type="EMBL" id="MBFR01000201">
    <property type="protein sequence ID" value="PVU91402.1"/>
    <property type="molecule type" value="Genomic_DNA"/>
</dbReference>
<evidence type="ECO:0000259" key="7">
    <source>
        <dbReference type="Pfam" id="PF00676"/>
    </source>
</evidence>
<dbReference type="NCBIfam" id="TIGR03182">
    <property type="entry name" value="PDH_E1_alph_y"/>
    <property type="match status" value="1"/>
</dbReference>
<feature type="region of interest" description="Disordered" evidence="6">
    <location>
        <begin position="315"/>
        <end position="339"/>
    </location>
</feature>
<evidence type="ECO:0000313" key="9">
    <source>
        <dbReference type="Proteomes" id="UP000245383"/>
    </source>
</evidence>
<organism evidence="8 9">
    <name type="scientific">Smittium simulii</name>
    <dbReference type="NCBI Taxonomy" id="133385"/>
    <lineage>
        <taxon>Eukaryota</taxon>
        <taxon>Fungi</taxon>
        <taxon>Fungi incertae sedis</taxon>
        <taxon>Zoopagomycota</taxon>
        <taxon>Kickxellomycotina</taxon>
        <taxon>Harpellomycetes</taxon>
        <taxon>Harpellales</taxon>
        <taxon>Legeriomycetaceae</taxon>
        <taxon>Smittium</taxon>
    </lineage>
</organism>
<evidence type="ECO:0000256" key="1">
    <source>
        <dbReference type="ARBA" id="ARBA00001964"/>
    </source>
</evidence>
<accession>A0A2T9YGC7</accession>
<dbReference type="AlphaFoldDB" id="A0A2T9YGC7"/>
<keyword evidence="2 5" id="KW-0560">Oxidoreductase</keyword>
<keyword evidence="9" id="KW-1185">Reference proteome</keyword>
<reference evidence="8 9" key="1">
    <citation type="journal article" date="2018" name="MBio">
        <title>Comparative Genomics Reveals the Core Gene Toolbox for the Fungus-Insect Symbiosis.</title>
        <authorList>
            <person name="Wang Y."/>
            <person name="Stata M."/>
            <person name="Wang W."/>
            <person name="Stajich J.E."/>
            <person name="White M.M."/>
            <person name="Moncalvo J.M."/>
        </authorList>
    </citation>
    <scope>NUCLEOTIDE SEQUENCE [LARGE SCALE GENOMIC DNA]</scope>
    <source>
        <strain evidence="8 9">SWE-8-4</strain>
    </source>
</reference>
<feature type="compositionally biased region" description="Basic residues" evidence="6">
    <location>
        <begin position="19"/>
        <end position="33"/>
    </location>
</feature>
<dbReference type="STRING" id="133385.A0A2T9YGC7"/>
<dbReference type="InterPro" id="IPR050642">
    <property type="entry name" value="PDH_E1_Alpha_Subunit"/>
</dbReference>
<dbReference type="FunFam" id="3.40.50.970:FF:000013">
    <property type="entry name" value="Pyruvate dehydrogenase E1 component subunit alpha"/>
    <property type="match status" value="1"/>
</dbReference>
<dbReference type="Pfam" id="PF00676">
    <property type="entry name" value="E1_dh"/>
    <property type="match status" value="1"/>
</dbReference>
<keyword evidence="3 5" id="KW-0786">Thiamine pyrophosphate</keyword>
<dbReference type="SUPFAM" id="SSF52518">
    <property type="entry name" value="Thiamin diphosphate-binding fold (THDP-binding)"/>
    <property type="match status" value="1"/>
</dbReference>
<dbReference type="InterPro" id="IPR029061">
    <property type="entry name" value="THDP-binding"/>
</dbReference>
<comment type="cofactor">
    <cofactor evidence="1 5">
        <name>thiamine diphosphate</name>
        <dbReference type="ChEBI" id="CHEBI:58937"/>
    </cofactor>
</comment>
<evidence type="ECO:0000256" key="3">
    <source>
        <dbReference type="ARBA" id="ARBA00023052"/>
    </source>
</evidence>
<dbReference type="EC" id="1.2.4.1" evidence="5"/>
<dbReference type="InterPro" id="IPR001017">
    <property type="entry name" value="DH_E1"/>
</dbReference>
<dbReference type="PANTHER" id="PTHR11516:SF60">
    <property type="entry name" value="PYRUVATE DEHYDROGENASE E1 COMPONENT SUBUNIT ALPHA"/>
    <property type="match status" value="1"/>
</dbReference>